<proteinExistence type="inferred from homology"/>
<dbReference type="Proteomes" id="UP000799438">
    <property type="component" value="Unassembled WGS sequence"/>
</dbReference>
<dbReference type="InterPro" id="IPR017853">
    <property type="entry name" value="GH"/>
</dbReference>
<evidence type="ECO:0000256" key="11">
    <source>
        <dbReference type="ARBA" id="ARBA00023326"/>
    </source>
</evidence>
<comment type="similarity">
    <text evidence="4 13">Belongs to the glycosyl hydrolase 10 (cellulase F) family.</text>
</comment>
<evidence type="ECO:0000256" key="8">
    <source>
        <dbReference type="ARBA" id="ARBA00022801"/>
    </source>
</evidence>
<evidence type="ECO:0000256" key="5">
    <source>
        <dbReference type="ARBA" id="ARBA00022525"/>
    </source>
</evidence>
<evidence type="ECO:0000256" key="6">
    <source>
        <dbReference type="ARBA" id="ARBA00022651"/>
    </source>
</evidence>
<dbReference type="Gene3D" id="3.20.20.80">
    <property type="entry name" value="Glycosidases"/>
    <property type="match status" value="1"/>
</dbReference>
<accession>A0A6A6B890</accession>
<protein>
    <recommendedName>
        <fullName evidence="13">Beta-xylanase</fullName>
        <ecNumber evidence="13">3.2.1.8</ecNumber>
    </recommendedName>
</protein>
<dbReference type="PROSITE" id="PS51760">
    <property type="entry name" value="GH10_2"/>
    <property type="match status" value="1"/>
</dbReference>
<evidence type="ECO:0000256" key="7">
    <source>
        <dbReference type="ARBA" id="ARBA00022729"/>
    </source>
</evidence>
<organism evidence="16 17">
    <name type="scientific">Aplosporella prunicola CBS 121167</name>
    <dbReference type="NCBI Taxonomy" id="1176127"/>
    <lineage>
        <taxon>Eukaryota</taxon>
        <taxon>Fungi</taxon>
        <taxon>Dikarya</taxon>
        <taxon>Ascomycota</taxon>
        <taxon>Pezizomycotina</taxon>
        <taxon>Dothideomycetes</taxon>
        <taxon>Dothideomycetes incertae sedis</taxon>
        <taxon>Botryosphaeriales</taxon>
        <taxon>Aplosporellaceae</taxon>
        <taxon>Aplosporella</taxon>
    </lineage>
</organism>
<keyword evidence="5" id="KW-0964">Secreted</keyword>
<dbReference type="InterPro" id="IPR000254">
    <property type="entry name" value="CBD"/>
</dbReference>
<keyword evidence="10 13" id="KW-0326">Glycosidase</keyword>
<dbReference type="PROSITE" id="PS51164">
    <property type="entry name" value="CBM1_2"/>
    <property type="match status" value="1"/>
</dbReference>
<keyword evidence="17" id="KW-1185">Reference proteome</keyword>
<evidence type="ECO:0000256" key="9">
    <source>
        <dbReference type="ARBA" id="ARBA00023277"/>
    </source>
</evidence>
<dbReference type="InterPro" id="IPR044846">
    <property type="entry name" value="GH10"/>
</dbReference>
<gene>
    <name evidence="16" type="ORF">K452DRAFT_232928</name>
</gene>
<keyword evidence="7" id="KW-0732">Signal</keyword>
<comment type="subcellular location">
    <subcellularLocation>
        <location evidence="2">Secreted</location>
    </subcellularLocation>
</comment>
<comment type="pathway">
    <text evidence="3">Glycan degradation; xylan degradation.</text>
</comment>
<dbReference type="SMART" id="SM00236">
    <property type="entry name" value="fCBD"/>
    <property type="match status" value="1"/>
</dbReference>
<dbReference type="EMBL" id="ML995494">
    <property type="protein sequence ID" value="KAF2139001.1"/>
    <property type="molecule type" value="Genomic_DNA"/>
</dbReference>
<keyword evidence="6" id="KW-0858">Xylan degradation</keyword>
<dbReference type="InterPro" id="IPR031158">
    <property type="entry name" value="GH10_AS"/>
</dbReference>
<comment type="catalytic activity">
    <reaction evidence="1 13">
        <text>Endohydrolysis of (1-&gt;4)-beta-D-xylosidic linkages in xylans.</text>
        <dbReference type="EC" id="3.2.1.8"/>
    </reaction>
</comment>
<keyword evidence="9 13" id="KW-0119">Carbohydrate metabolism</keyword>
<dbReference type="GO" id="GO:0030248">
    <property type="term" value="F:cellulose binding"/>
    <property type="evidence" value="ECO:0007669"/>
    <property type="project" value="InterPro"/>
</dbReference>
<dbReference type="InterPro" id="IPR001000">
    <property type="entry name" value="GH10_dom"/>
</dbReference>
<dbReference type="GO" id="GO:0045493">
    <property type="term" value="P:xylan catabolic process"/>
    <property type="evidence" value="ECO:0007669"/>
    <property type="project" value="UniProtKB-KW"/>
</dbReference>
<evidence type="ECO:0000256" key="12">
    <source>
        <dbReference type="PROSITE-ProRule" id="PRU10061"/>
    </source>
</evidence>
<keyword evidence="11 13" id="KW-0624">Polysaccharide degradation</keyword>
<dbReference type="GO" id="GO:0005576">
    <property type="term" value="C:extracellular region"/>
    <property type="evidence" value="ECO:0007669"/>
    <property type="project" value="UniProtKB-SubCell"/>
</dbReference>
<evidence type="ECO:0000256" key="2">
    <source>
        <dbReference type="ARBA" id="ARBA00004613"/>
    </source>
</evidence>
<feature type="domain" description="GH10" evidence="15">
    <location>
        <begin position="26"/>
        <end position="336"/>
    </location>
</feature>
<dbReference type="SUPFAM" id="SSF51445">
    <property type="entry name" value="(Trans)glycosidases"/>
    <property type="match status" value="1"/>
</dbReference>
<feature type="domain" description="CBM1" evidence="14">
    <location>
        <begin position="458"/>
        <end position="494"/>
    </location>
</feature>
<dbReference type="PROSITE" id="PS00591">
    <property type="entry name" value="GH10_1"/>
    <property type="match status" value="1"/>
</dbReference>
<dbReference type="Pfam" id="PF00734">
    <property type="entry name" value="CBM_1"/>
    <property type="match status" value="1"/>
</dbReference>
<sequence>MQYNLHDTCPETDRRRRRAEAGLNTAAKAAGLEYFGSATDNPELTDTDYVAGLSNTSDFGQITPGNSMKWDTIEPSRNTFSYDKGDVIADLAEKNGQKLRCHNLVWYQQLPSWVSSGNFDNATLVEILQNHITNEVKHYKGRCAHWDVVNEALADDGTFRDSVFYKTIGEAYIPIAFAAAAAADPDVKLYYNDYSIEWSGDKFKAAKKIVELVQSYGVKIDGVGLQAHFTVGNTVSQDAIEGVMKEFTAMGVEVAITELDIRTETPASEDTLKQQSTDYASIVSACVNVEGCVGITIWDYTDKYSWVPNTFSGYGEALPWDENLEKKPAYDGILNALQSGSSSSNTSPSASASSSTATGAVADAAASSSNSAAIATTAASSATAAKASSAAQVQTSSTAAAEAATTKATSAPAAPKATNLTTSAVAASSVSSASSASAAKPAASSPAAAAGSAAGAAGTVAKWGQCGGANHKGATACVSGAKCTKFNEWYSQCL</sequence>
<dbReference type="OrthoDB" id="3055998at2759"/>
<dbReference type="GO" id="GO:0031176">
    <property type="term" value="F:endo-1,4-beta-xylanase activity"/>
    <property type="evidence" value="ECO:0007669"/>
    <property type="project" value="UniProtKB-EC"/>
</dbReference>
<dbReference type="SUPFAM" id="SSF57180">
    <property type="entry name" value="Cellulose-binding domain"/>
    <property type="match status" value="1"/>
</dbReference>
<dbReference type="InterPro" id="IPR035971">
    <property type="entry name" value="CBD_sf"/>
</dbReference>
<dbReference type="AlphaFoldDB" id="A0A6A6B890"/>
<evidence type="ECO:0000256" key="3">
    <source>
        <dbReference type="ARBA" id="ARBA00004851"/>
    </source>
</evidence>
<evidence type="ECO:0000256" key="10">
    <source>
        <dbReference type="ARBA" id="ARBA00023295"/>
    </source>
</evidence>
<dbReference type="EC" id="3.2.1.8" evidence="13"/>
<dbReference type="Pfam" id="PF00331">
    <property type="entry name" value="Glyco_hydro_10"/>
    <property type="match status" value="1"/>
</dbReference>
<evidence type="ECO:0000313" key="16">
    <source>
        <dbReference type="EMBL" id="KAF2139001.1"/>
    </source>
</evidence>
<dbReference type="PROSITE" id="PS00562">
    <property type="entry name" value="CBM1_1"/>
    <property type="match status" value="1"/>
</dbReference>
<evidence type="ECO:0000313" key="17">
    <source>
        <dbReference type="Proteomes" id="UP000799438"/>
    </source>
</evidence>
<keyword evidence="8 13" id="KW-0378">Hydrolase</keyword>
<dbReference type="GeneID" id="54294765"/>
<evidence type="ECO:0000256" key="1">
    <source>
        <dbReference type="ARBA" id="ARBA00000681"/>
    </source>
</evidence>
<evidence type="ECO:0000256" key="4">
    <source>
        <dbReference type="ARBA" id="ARBA00007495"/>
    </source>
</evidence>
<dbReference type="PANTHER" id="PTHR31490">
    <property type="entry name" value="GLYCOSYL HYDROLASE"/>
    <property type="match status" value="1"/>
</dbReference>
<dbReference type="PRINTS" id="PR00134">
    <property type="entry name" value="GLHYDRLASE10"/>
</dbReference>
<dbReference type="PANTHER" id="PTHR31490:SF35">
    <property type="entry name" value="ENDO-1,4-BETA-XYLANASE"/>
    <property type="match status" value="1"/>
</dbReference>
<evidence type="ECO:0000259" key="15">
    <source>
        <dbReference type="PROSITE" id="PS51760"/>
    </source>
</evidence>
<name>A0A6A6B890_9PEZI</name>
<reference evidence="16" key="1">
    <citation type="journal article" date="2020" name="Stud. Mycol.">
        <title>101 Dothideomycetes genomes: a test case for predicting lifestyles and emergence of pathogens.</title>
        <authorList>
            <person name="Haridas S."/>
            <person name="Albert R."/>
            <person name="Binder M."/>
            <person name="Bloem J."/>
            <person name="Labutti K."/>
            <person name="Salamov A."/>
            <person name="Andreopoulos B."/>
            <person name="Baker S."/>
            <person name="Barry K."/>
            <person name="Bills G."/>
            <person name="Bluhm B."/>
            <person name="Cannon C."/>
            <person name="Castanera R."/>
            <person name="Culley D."/>
            <person name="Daum C."/>
            <person name="Ezra D."/>
            <person name="Gonzalez J."/>
            <person name="Henrissat B."/>
            <person name="Kuo A."/>
            <person name="Liang C."/>
            <person name="Lipzen A."/>
            <person name="Lutzoni F."/>
            <person name="Magnuson J."/>
            <person name="Mondo S."/>
            <person name="Nolan M."/>
            <person name="Ohm R."/>
            <person name="Pangilinan J."/>
            <person name="Park H.-J."/>
            <person name="Ramirez L."/>
            <person name="Alfaro M."/>
            <person name="Sun H."/>
            <person name="Tritt A."/>
            <person name="Yoshinaga Y."/>
            <person name="Zwiers L.-H."/>
            <person name="Turgeon B."/>
            <person name="Goodwin S."/>
            <person name="Spatafora J."/>
            <person name="Crous P."/>
            <person name="Grigoriev I."/>
        </authorList>
    </citation>
    <scope>NUCLEOTIDE SEQUENCE</scope>
    <source>
        <strain evidence="16">CBS 121167</strain>
    </source>
</reference>
<evidence type="ECO:0000259" key="14">
    <source>
        <dbReference type="PROSITE" id="PS51164"/>
    </source>
</evidence>
<feature type="active site" description="Nucleophile" evidence="12">
    <location>
        <position position="258"/>
    </location>
</feature>
<evidence type="ECO:0000256" key="13">
    <source>
        <dbReference type="RuleBase" id="RU361174"/>
    </source>
</evidence>
<dbReference type="SMART" id="SM00633">
    <property type="entry name" value="Glyco_10"/>
    <property type="match status" value="1"/>
</dbReference>
<dbReference type="RefSeq" id="XP_033394714.1">
    <property type="nucleotide sequence ID" value="XM_033537269.1"/>
</dbReference>